<accession>A0ACC2TVC4</accession>
<reference evidence="1" key="1">
    <citation type="submission" date="2022-04" db="EMBL/GenBank/DDBJ databases">
        <title>Genome of the entomopathogenic fungus Entomophthora muscae.</title>
        <authorList>
            <person name="Elya C."/>
            <person name="Lovett B.R."/>
            <person name="Lee E."/>
            <person name="Macias A.M."/>
            <person name="Hajek A.E."/>
            <person name="De Bivort B.L."/>
            <person name="Kasson M.T."/>
            <person name="De Fine Licht H.H."/>
            <person name="Stajich J.E."/>
        </authorList>
    </citation>
    <scope>NUCLEOTIDE SEQUENCE</scope>
    <source>
        <strain evidence="1">Berkeley</strain>
    </source>
</reference>
<evidence type="ECO:0000313" key="1">
    <source>
        <dbReference type="EMBL" id="KAJ9078462.1"/>
    </source>
</evidence>
<dbReference type="Proteomes" id="UP001165960">
    <property type="component" value="Unassembled WGS sequence"/>
</dbReference>
<name>A0ACC2TVC4_9FUNG</name>
<evidence type="ECO:0000313" key="2">
    <source>
        <dbReference type="Proteomes" id="UP001165960"/>
    </source>
</evidence>
<proteinExistence type="predicted"/>
<gene>
    <name evidence="1" type="ORF">DSO57_1006243</name>
</gene>
<keyword evidence="2" id="KW-1185">Reference proteome</keyword>
<comment type="caution">
    <text evidence="1">The sequence shown here is derived from an EMBL/GenBank/DDBJ whole genome shotgun (WGS) entry which is preliminary data.</text>
</comment>
<dbReference type="EMBL" id="QTSX02002147">
    <property type="protein sequence ID" value="KAJ9078462.1"/>
    <property type="molecule type" value="Genomic_DNA"/>
</dbReference>
<organism evidence="1 2">
    <name type="scientific">Entomophthora muscae</name>
    <dbReference type="NCBI Taxonomy" id="34485"/>
    <lineage>
        <taxon>Eukaryota</taxon>
        <taxon>Fungi</taxon>
        <taxon>Fungi incertae sedis</taxon>
        <taxon>Zoopagomycota</taxon>
        <taxon>Entomophthoromycotina</taxon>
        <taxon>Entomophthoromycetes</taxon>
        <taxon>Entomophthorales</taxon>
        <taxon>Entomophthoraceae</taxon>
        <taxon>Entomophthora</taxon>
    </lineage>
</organism>
<sequence>MLRILKITRLPAGLQPLNTLRAYSTLNTEIPDKNEYIPGVQGYAPGFGPPPRKPLTERKLRKKNAHLKKKLSFVNPKVEAPQEAAEKTIETKKEVVPETLAESISIIKQNIDVAGMTYKNKVHLIRHQYTLEMQQLKKKQAEKAEKEAAEAREKQLVEEREKEARAKALHASRINDHLSSLNLPLPDSQMDESETSQKKLSPFVDPGMKASRIAAKAMNHSEVVKARKVEVKESLLRIFYEAIDYVTPENIDAKLEQFIGHGTSAGKGSVSSKSLSFTARSTEHPVDTTRDSKLFDILQGTISGKPGVEKIEQNRSSGLLAKDLASVMKGDS</sequence>
<protein>
    <submittedName>
        <fullName evidence="1">Uncharacterized protein</fullName>
    </submittedName>
</protein>